<dbReference type="InParanoid" id="T1FIS9"/>
<proteinExistence type="predicted"/>
<sequence>MASLESEVCMSNVGKKNVKLVEKETINQFFNKKTTKEDLKKSNNRNEIINDANNKKPSSICTNDNNLDEISTLLVGSSVATSFRIAGGDSRQHSDAFLVNNSLYNAYNEKSSKTPTSNSLTYSRGDFSQEMWTFKEEYDEKNKLQSFHKNTNAKKWYKQFSRNDPLRVATKLRKNYYTGNVGSYHKNYINNKDQKTNMLEAQYRNMHVTLVDMEGVDLSHNDVVIMKTHDCTANINNNNNTINNNNNDSNNCHNDADININDHSMMNILLHSTFNYPLHSTIARDGSAENVAITQNGEKNVLEVDRGHPDNDEGLRYNIPHSKGDNHLDGDEQTFAIKNSSIVVEGSVRFCKKNKQTNINNLSIVSNVAPACCVPAYLCFPVIFKKREKRGTNNKNVSVENNFQTNFSTKNPTTVSNNGEHLQQHELFRQLHRSELKLTQHQQQQQQPHHQQQQQPHQQQQQQYPQLENEQHEHRKRDLVKKMKIFKHTIRHNSRTLVQLAVL</sequence>
<dbReference type="EMBL" id="AMQM01008421">
    <property type="status" value="NOT_ANNOTATED_CDS"/>
    <property type="molecule type" value="Genomic_DNA"/>
</dbReference>
<reference evidence="4" key="1">
    <citation type="submission" date="2012-12" db="EMBL/GenBank/DDBJ databases">
        <authorList>
            <person name="Hellsten U."/>
            <person name="Grimwood J."/>
            <person name="Chapman J.A."/>
            <person name="Shapiro H."/>
            <person name="Aerts A."/>
            <person name="Otillar R.P."/>
            <person name="Terry A.Y."/>
            <person name="Boore J.L."/>
            <person name="Simakov O."/>
            <person name="Marletaz F."/>
            <person name="Cho S.-J."/>
            <person name="Edsinger-Gonzales E."/>
            <person name="Havlak P."/>
            <person name="Kuo D.-H."/>
            <person name="Larsson T."/>
            <person name="Lv J."/>
            <person name="Arendt D."/>
            <person name="Savage R."/>
            <person name="Osoegawa K."/>
            <person name="de Jong P."/>
            <person name="Lindberg D.R."/>
            <person name="Seaver E.C."/>
            <person name="Weisblat D.A."/>
            <person name="Putnam N.H."/>
            <person name="Grigoriev I.V."/>
            <person name="Rokhsar D.S."/>
        </authorList>
    </citation>
    <scope>NUCLEOTIDE SEQUENCE</scope>
</reference>
<evidence type="ECO:0000313" key="3">
    <source>
        <dbReference type="EnsemblMetazoa" id="HelroP182817"/>
    </source>
</evidence>
<dbReference type="EMBL" id="KB097773">
    <property type="protein sequence ID" value="ESN90121.1"/>
    <property type="molecule type" value="Genomic_DNA"/>
</dbReference>
<dbReference type="RefSeq" id="XP_009031791.1">
    <property type="nucleotide sequence ID" value="XM_009033543.1"/>
</dbReference>
<protein>
    <submittedName>
        <fullName evidence="2 3">Uncharacterized protein</fullName>
    </submittedName>
</protein>
<dbReference type="GeneID" id="20208728"/>
<dbReference type="GO" id="GO:0045944">
    <property type="term" value="P:positive regulation of transcription by RNA polymerase II"/>
    <property type="evidence" value="ECO:0000318"/>
    <property type="project" value="GO_Central"/>
</dbReference>
<accession>T1FIS9</accession>
<organism evidence="3 4">
    <name type="scientific">Helobdella robusta</name>
    <name type="common">Californian leech</name>
    <dbReference type="NCBI Taxonomy" id="6412"/>
    <lineage>
        <taxon>Eukaryota</taxon>
        <taxon>Metazoa</taxon>
        <taxon>Spiralia</taxon>
        <taxon>Lophotrochozoa</taxon>
        <taxon>Annelida</taxon>
        <taxon>Clitellata</taxon>
        <taxon>Hirudinea</taxon>
        <taxon>Rhynchobdellida</taxon>
        <taxon>Glossiphoniidae</taxon>
        <taxon>Helobdella</taxon>
    </lineage>
</organism>
<reference evidence="2 4" key="2">
    <citation type="journal article" date="2013" name="Nature">
        <title>Insights into bilaterian evolution from three spiralian genomes.</title>
        <authorList>
            <person name="Simakov O."/>
            <person name="Marletaz F."/>
            <person name="Cho S.J."/>
            <person name="Edsinger-Gonzales E."/>
            <person name="Havlak P."/>
            <person name="Hellsten U."/>
            <person name="Kuo D.H."/>
            <person name="Larsson T."/>
            <person name="Lv J."/>
            <person name="Arendt D."/>
            <person name="Savage R."/>
            <person name="Osoegawa K."/>
            <person name="de Jong P."/>
            <person name="Grimwood J."/>
            <person name="Chapman J.A."/>
            <person name="Shapiro H."/>
            <person name="Aerts A."/>
            <person name="Otillar R.P."/>
            <person name="Terry A.Y."/>
            <person name="Boore J.L."/>
            <person name="Grigoriev I.V."/>
            <person name="Lindberg D.R."/>
            <person name="Seaver E.C."/>
            <person name="Weisblat D.A."/>
            <person name="Putnam N.H."/>
            <person name="Rokhsar D.S."/>
        </authorList>
    </citation>
    <scope>NUCLEOTIDE SEQUENCE</scope>
</reference>
<feature type="region of interest" description="Disordered" evidence="1">
    <location>
        <begin position="437"/>
        <end position="475"/>
    </location>
</feature>
<keyword evidence="4" id="KW-1185">Reference proteome</keyword>
<name>T1FIS9_HELRO</name>
<dbReference type="EnsemblMetazoa" id="HelroT182817">
    <property type="protein sequence ID" value="HelroP182817"/>
    <property type="gene ID" value="HelroG182817"/>
</dbReference>
<feature type="compositionally biased region" description="Low complexity" evidence="1">
    <location>
        <begin position="440"/>
        <end position="466"/>
    </location>
</feature>
<dbReference type="Proteomes" id="UP000015101">
    <property type="component" value="Unassembled WGS sequence"/>
</dbReference>
<dbReference type="KEGG" id="hro:HELRODRAFT_182817"/>
<evidence type="ECO:0000256" key="1">
    <source>
        <dbReference type="SAM" id="MobiDB-lite"/>
    </source>
</evidence>
<dbReference type="GO" id="GO:0005634">
    <property type="term" value="C:nucleus"/>
    <property type="evidence" value="ECO:0000318"/>
    <property type="project" value="GO_Central"/>
</dbReference>
<dbReference type="HOGENOM" id="CLU_542157_0_0_1"/>
<reference evidence="3" key="3">
    <citation type="submission" date="2015-06" db="UniProtKB">
        <authorList>
            <consortium name="EnsemblMetazoa"/>
        </authorList>
    </citation>
    <scope>IDENTIFICATION</scope>
</reference>
<dbReference type="GO" id="GO:0003713">
    <property type="term" value="F:transcription coactivator activity"/>
    <property type="evidence" value="ECO:0000318"/>
    <property type="project" value="GO_Central"/>
</dbReference>
<evidence type="ECO:0000313" key="2">
    <source>
        <dbReference type="EMBL" id="ESN90121.1"/>
    </source>
</evidence>
<dbReference type="AlphaFoldDB" id="T1FIS9"/>
<dbReference type="CTD" id="20208728"/>
<gene>
    <name evidence="3" type="primary">20208728</name>
    <name evidence="2" type="ORF">HELRODRAFT_182817</name>
</gene>
<evidence type="ECO:0000313" key="4">
    <source>
        <dbReference type="Proteomes" id="UP000015101"/>
    </source>
</evidence>